<organism evidence="1">
    <name type="scientific">Arundo donax</name>
    <name type="common">Giant reed</name>
    <name type="synonym">Donax arundinaceus</name>
    <dbReference type="NCBI Taxonomy" id="35708"/>
    <lineage>
        <taxon>Eukaryota</taxon>
        <taxon>Viridiplantae</taxon>
        <taxon>Streptophyta</taxon>
        <taxon>Embryophyta</taxon>
        <taxon>Tracheophyta</taxon>
        <taxon>Spermatophyta</taxon>
        <taxon>Magnoliopsida</taxon>
        <taxon>Liliopsida</taxon>
        <taxon>Poales</taxon>
        <taxon>Poaceae</taxon>
        <taxon>PACMAD clade</taxon>
        <taxon>Arundinoideae</taxon>
        <taxon>Arundineae</taxon>
        <taxon>Arundo</taxon>
    </lineage>
</organism>
<sequence length="115" mass="12816">MPASSFSIRERILLGTFSSSFSIKFVWLLTNRSDMDAFLAYMLMTSALLEIIHSKLKNSLGIRFANSIELPVAMNSQKNCGTSSFRQKKSCFSTGKITTQSQISNLYVIQSCDSP</sequence>
<dbReference type="EMBL" id="GBRH01179752">
    <property type="protein sequence ID" value="JAE18144.1"/>
    <property type="molecule type" value="Transcribed_RNA"/>
</dbReference>
<name>A0A0A9G3X8_ARUDO</name>
<reference evidence="1" key="2">
    <citation type="journal article" date="2015" name="Data Brief">
        <title>Shoot transcriptome of the giant reed, Arundo donax.</title>
        <authorList>
            <person name="Barrero R.A."/>
            <person name="Guerrero F.D."/>
            <person name="Moolhuijzen P."/>
            <person name="Goolsby J.A."/>
            <person name="Tidwell J."/>
            <person name="Bellgard S.E."/>
            <person name="Bellgard M.I."/>
        </authorList>
    </citation>
    <scope>NUCLEOTIDE SEQUENCE</scope>
    <source>
        <tissue evidence="1">Shoot tissue taken approximately 20 cm above the soil surface</tissue>
    </source>
</reference>
<evidence type="ECO:0000313" key="1">
    <source>
        <dbReference type="EMBL" id="JAE18144.1"/>
    </source>
</evidence>
<reference evidence="1" key="1">
    <citation type="submission" date="2014-09" db="EMBL/GenBank/DDBJ databases">
        <authorList>
            <person name="Magalhaes I.L.F."/>
            <person name="Oliveira U."/>
            <person name="Santos F.R."/>
            <person name="Vidigal T.H.D.A."/>
            <person name="Brescovit A.D."/>
            <person name="Santos A.J."/>
        </authorList>
    </citation>
    <scope>NUCLEOTIDE SEQUENCE</scope>
    <source>
        <tissue evidence="1">Shoot tissue taken approximately 20 cm above the soil surface</tissue>
    </source>
</reference>
<dbReference type="AlphaFoldDB" id="A0A0A9G3X8"/>
<accession>A0A0A9G3X8</accession>
<protein>
    <submittedName>
        <fullName evidence="1">Uncharacterized protein</fullName>
    </submittedName>
</protein>
<proteinExistence type="predicted"/>